<feature type="region of interest" description="Disordered" evidence="4">
    <location>
        <begin position="362"/>
        <end position="390"/>
    </location>
</feature>
<dbReference type="Pfam" id="PF00730">
    <property type="entry name" value="HhH-GPD"/>
    <property type="match status" value="1"/>
</dbReference>
<feature type="domain" description="HhH-GPD" evidence="5">
    <location>
        <begin position="165"/>
        <end position="359"/>
    </location>
</feature>
<dbReference type="GO" id="GO:0032993">
    <property type="term" value="C:protein-DNA complex"/>
    <property type="evidence" value="ECO:0007669"/>
    <property type="project" value="TreeGrafter"/>
</dbReference>
<dbReference type="SUPFAM" id="SSF48150">
    <property type="entry name" value="DNA-glycosylase"/>
    <property type="match status" value="1"/>
</dbReference>
<dbReference type="CDD" id="cd00056">
    <property type="entry name" value="ENDO3c"/>
    <property type="match status" value="1"/>
</dbReference>
<dbReference type="GO" id="GO:0008725">
    <property type="term" value="F:DNA-3-methyladenine glycosylase activity"/>
    <property type="evidence" value="ECO:0007669"/>
    <property type="project" value="TreeGrafter"/>
</dbReference>
<evidence type="ECO:0000256" key="4">
    <source>
        <dbReference type="SAM" id="MobiDB-lite"/>
    </source>
</evidence>
<comment type="similarity">
    <text evidence="1">Belongs to the alkylbase DNA glycosidase AlkA family.</text>
</comment>
<feature type="compositionally biased region" description="Basic and acidic residues" evidence="4">
    <location>
        <begin position="81"/>
        <end position="95"/>
    </location>
</feature>
<dbReference type="OrthoDB" id="415889at2759"/>
<feature type="compositionally biased region" description="Low complexity" evidence="4">
    <location>
        <begin position="30"/>
        <end position="41"/>
    </location>
</feature>
<evidence type="ECO:0000256" key="1">
    <source>
        <dbReference type="ARBA" id="ARBA00010817"/>
    </source>
</evidence>
<dbReference type="GO" id="GO:0006285">
    <property type="term" value="P:base-excision repair, AP site formation"/>
    <property type="evidence" value="ECO:0007669"/>
    <property type="project" value="UniProtKB-ARBA"/>
</dbReference>
<evidence type="ECO:0000256" key="2">
    <source>
        <dbReference type="ARBA" id="ARBA00022763"/>
    </source>
</evidence>
<evidence type="ECO:0000256" key="3">
    <source>
        <dbReference type="ARBA" id="ARBA00023204"/>
    </source>
</evidence>
<gene>
    <name evidence="6" type="ORF">FA10DRAFT_265910</name>
</gene>
<dbReference type="EMBL" id="KZ819635">
    <property type="protein sequence ID" value="PWN92106.1"/>
    <property type="molecule type" value="Genomic_DNA"/>
</dbReference>
<dbReference type="Proteomes" id="UP000245768">
    <property type="component" value="Unassembled WGS sequence"/>
</dbReference>
<proteinExistence type="inferred from homology"/>
<sequence length="463" mass="51663">MVSLRSRSTAAAEPAAPPPKKTTTLGQSFRGGKASVSSSAASRRKKPAGEEAAVETNGKKKRQVAEETAPPVVSNGKAKRAKVEPAKEEEKEERALLSRDEVKEATTIAYPVLSFDLDHARRHLINTDVRFAPLLDNIPLRTYEEVARGTIRELDLFRTLSSSILGQQVSWLAARAIIYRFCRLFFPDRLPEKPDFEKTPRDSLPFPNPLDVCEASDETVRSAGLSWAKVKYVKDVARRFSDGRLDARKIVELGEEECIKQLVEIKGVGRWTAEMLLMFALRRPDILPVGDLGVQRGMVLFHLAGREGPSINKRKKKAKGNDEEGEGEGEEEEEKKQEAWEREEGDNKVAKSLATIGETTMTESQVQVEEQFSQQNQQPTGPYVSPEPSDEAKVFEVARQRQNEGMQPLPTEHGITQALLKSRKDGKKAKGNVYLTPAEMEQLAKPWAPYRSVACLVMWAIVD</sequence>
<feature type="region of interest" description="Disordered" evidence="4">
    <location>
        <begin position="1"/>
        <end position="95"/>
    </location>
</feature>
<dbReference type="InterPro" id="IPR003265">
    <property type="entry name" value="HhH-GPD_domain"/>
</dbReference>
<dbReference type="InParanoid" id="A0A316YSU5"/>
<feature type="compositionally biased region" description="Basic and acidic residues" evidence="4">
    <location>
        <begin position="334"/>
        <end position="348"/>
    </location>
</feature>
<dbReference type="InterPro" id="IPR011257">
    <property type="entry name" value="DNA_glycosylase"/>
</dbReference>
<evidence type="ECO:0000313" key="7">
    <source>
        <dbReference type="Proteomes" id="UP000245768"/>
    </source>
</evidence>
<dbReference type="InterPro" id="IPR051912">
    <property type="entry name" value="Alkylbase_DNA_Glycosylase/TA"/>
</dbReference>
<keyword evidence="2" id="KW-0227">DNA damage</keyword>
<evidence type="ECO:0000259" key="5">
    <source>
        <dbReference type="SMART" id="SM00478"/>
    </source>
</evidence>
<dbReference type="FunFam" id="1.10.340.30:FF:000004">
    <property type="entry name" value="DNA-3-methyladenine glycosylase II"/>
    <property type="match status" value="1"/>
</dbReference>
<dbReference type="GeneID" id="37043182"/>
<feature type="compositionally biased region" description="Low complexity" evidence="4">
    <location>
        <begin position="363"/>
        <end position="378"/>
    </location>
</feature>
<accession>A0A316YSU5</accession>
<name>A0A316YSU5_9BASI</name>
<dbReference type="PANTHER" id="PTHR43003">
    <property type="entry name" value="DNA-3-METHYLADENINE GLYCOSYLASE"/>
    <property type="match status" value="1"/>
</dbReference>
<dbReference type="Gene3D" id="1.10.340.30">
    <property type="entry name" value="Hypothetical protein, domain 2"/>
    <property type="match status" value="1"/>
</dbReference>
<reference evidence="6" key="1">
    <citation type="journal article" date="2018" name="Mol. Biol. Evol.">
        <title>Broad Genomic Sampling Reveals a Smut Pathogenic Ancestry of the Fungal Clade Ustilaginomycotina.</title>
        <authorList>
            <person name="Kijpornyongpan T."/>
            <person name="Mondo S.J."/>
            <person name="Barry K."/>
            <person name="Sandor L."/>
            <person name="Lee J."/>
            <person name="Lipzen A."/>
            <person name="Pangilinan J."/>
            <person name="LaButti K."/>
            <person name="Hainaut M."/>
            <person name="Henrissat B."/>
            <person name="Grigoriev I.V."/>
            <person name="Spatafora J.W."/>
            <person name="Aime M.C."/>
        </authorList>
    </citation>
    <scope>NUCLEOTIDE SEQUENCE [LARGE SCALE GENOMIC DNA]</scope>
    <source>
        <strain evidence="6">MCA 4198</strain>
    </source>
</reference>
<feature type="compositionally biased region" description="Acidic residues" evidence="4">
    <location>
        <begin position="323"/>
        <end position="333"/>
    </location>
</feature>
<keyword evidence="3" id="KW-0234">DNA repair</keyword>
<dbReference type="GO" id="GO:0043916">
    <property type="term" value="F:DNA-7-methylguanine glycosylase activity"/>
    <property type="evidence" value="ECO:0007669"/>
    <property type="project" value="TreeGrafter"/>
</dbReference>
<dbReference type="AlphaFoldDB" id="A0A316YSU5"/>
<dbReference type="SMART" id="SM00478">
    <property type="entry name" value="ENDO3c"/>
    <property type="match status" value="1"/>
</dbReference>
<dbReference type="Gene3D" id="1.10.1670.40">
    <property type="match status" value="2"/>
</dbReference>
<dbReference type="GO" id="GO:0005634">
    <property type="term" value="C:nucleus"/>
    <property type="evidence" value="ECO:0007669"/>
    <property type="project" value="TreeGrafter"/>
</dbReference>
<dbReference type="STRING" id="215250.A0A316YSU5"/>
<keyword evidence="7" id="KW-1185">Reference proteome</keyword>
<dbReference type="GO" id="GO:0006307">
    <property type="term" value="P:DNA alkylation repair"/>
    <property type="evidence" value="ECO:0007669"/>
    <property type="project" value="TreeGrafter"/>
</dbReference>
<feature type="region of interest" description="Disordered" evidence="4">
    <location>
        <begin position="311"/>
        <end position="348"/>
    </location>
</feature>
<organism evidence="6 7">
    <name type="scientific">Acaromyces ingoldii</name>
    <dbReference type="NCBI Taxonomy" id="215250"/>
    <lineage>
        <taxon>Eukaryota</taxon>
        <taxon>Fungi</taxon>
        <taxon>Dikarya</taxon>
        <taxon>Basidiomycota</taxon>
        <taxon>Ustilaginomycotina</taxon>
        <taxon>Exobasidiomycetes</taxon>
        <taxon>Exobasidiales</taxon>
        <taxon>Cryptobasidiaceae</taxon>
        <taxon>Acaromyces</taxon>
    </lineage>
</organism>
<dbReference type="GO" id="GO:0032131">
    <property type="term" value="F:alkylated DNA binding"/>
    <property type="evidence" value="ECO:0007669"/>
    <property type="project" value="TreeGrafter"/>
</dbReference>
<evidence type="ECO:0000313" key="6">
    <source>
        <dbReference type="EMBL" id="PWN92106.1"/>
    </source>
</evidence>
<dbReference type="PANTHER" id="PTHR43003:SF5">
    <property type="entry name" value="DNA-3-METHYLADENINE GLYCOSYLASE"/>
    <property type="match status" value="1"/>
</dbReference>
<protein>
    <submittedName>
        <fullName evidence="6">DNA glycosylase</fullName>
    </submittedName>
</protein>
<dbReference type="RefSeq" id="XP_025379304.1">
    <property type="nucleotide sequence ID" value="XM_025521266.1"/>
</dbReference>